<dbReference type="PANTHER" id="PTHR43861">
    <property type="entry name" value="TRANS-ACONITATE 2-METHYLTRANSFERASE-RELATED"/>
    <property type="match status" value="1"/>
</dbReference>
<sequence length="267" mass="31947">MDEMKDINSKQKAFYDNKEKNFVTKVWYYFRNKTLNAFRKNIGLEKEIYDLHLSWLGDLTEKKVLDLGCYEGNSLSYYMAKNSKKYVGIDLSEKAIIMLRRRLNSIPNAEVFSVDFLSSEFNEKDFDLIYAYGVLHHFRNTEELIQKLKQKLKPGGRIISYDPLTTSLPIKLVRTLYRPFQTDKDWEWPFSRKVYHKYSNEFEIVERRAILGKTKWLFLINLLPIGKHKKETIGKKWHTIDWEKSRQSDSHMFKCMHLTMLMQLKSN</sequence>
<keyword evidence="2" id="KW-1185">Reference proteome</keyword>
<dbReference type="Proteomes" id="UP000605733">
    <property type="component" value="Unassembled WGS sequence"/>
</dbReference>
<dbReference type="Gene3D" id="3.40.50.150">
    <property type="entry name" value="Vaccinia Virus protein VP39"/>
    <property type="match status" value="1"/>
</dbReference>
<evidence type="ECO:0000313" key="1">
    <source>
        <dbReference type="EMBL" id="GGG33176.1"/>
    </source>
</evidence>
<evidence type="ECO:0000313" key="2">
    <source>
        <dbReference type="Proteomes" id="UP000605733"/>
    </source>
</evidence>
<dbReference type="RefSeq" id="WP_011708499.1">
    <property type="nucleotide sequence ID" value="NZ_BMIX01000003.1"/>
</dbReference>
<name>A0ABQ1WJ08_9FLAO</name>
<keyword evidence="1" id="KW-0808">Transferase</keyword>
<organism evidence="1 2">
    <name type="scientific">Christiangramia forsetii</name>
    <dbReference type="NCBI Taxonomy" id="411153"/>
    <lineage>
        <taxon>Bacteria</taxon>
        <taxon>Pseudomonadati</taxon>
        <taxon>Bacteroidota</taxon>
        <taxon>Flavobacteriia</taxon>
        <taxon>Flavobacteriales</taxon>
        <taxon>Flavobacteriaceae</taxon>
        <taxon>Christiangramia</taxon>
    </lineage>
</organism>
<dbReference type="GO" id="GO:0008168">
    <property type="term" value="F:methyltransferase activity"/>
    <property type="evidence" value="ECO:0007669"/>
    <property type="project" value="UniProtKB-KW"/>
</dbReference>
<gene>
    <name evidence="1" type="ORF">GCM10011532_16000</name>
</gene>
<dbReference type="SUPFAM" id="SSF53335">
    <property type="entry name" value="S-adenosyl-L-methionine-dependent methyltransferases"/>
    <property type="match status" value="1"/>
</dbReference>
<dbReference type="CDD" id="cd02440">
    <property type="entry name" value="AdoMet_MTases"/>
    <property type="match status" value="1"/>
</dbReference>
<dbReference type="EMBL" id="BMIX01000003">
    <property type="protein sequence ID" value="GGG33176.1"/>
    <property type="molecule type" value="Genomic_DNA"/>
</dbReference>
<protein>
    <submittedName>
        <fullName evidence="1">Methyltransferase</fullName>
    </submittedName>
</protein>
<proteinExistence type="predicted"/>
<comment type="caution">
    <text evidence="1">The sequence shown here is derived from an EMBL/GenBank/DDBJ whole genome shotgun (WGS) entry which is preliminary data.</text>
</comment>
<dbReference type="Pfam" id="PF13489">
    <property type="entry name" value="Methyltransf_23"/>
    <property type="match status" value="1"/>
</dbReference>
<accession>A0ABQ1WJ08</accession>
<reference evidence="2" key="1">
    <citation type="journal article" date="2019" name="Int. J. Syst. Evol. Microbiol.">
        <title>The Global Catalogue of Microorganisms (GCM) 10K type strain sequencing project: providing services to taxonomists for standard genome sequencing and annotation.</title>
        <authorList>
            <consortium name="The Broad Institute Genomics Platform"/>
            <consortium name="The Broad Institute Genome Sequencing Center for Infectious Disease"/>
            <person name="Wu L."/>
            <person name="Ma J."/>
        </authorList>
    </citation>
    <scope>NUCLEOTIDE SEQUENCE [LARGE SCALE GENOMIC DNA]</scope>
    <source>
        <strain evidence="2">CGMCC 1.15422</strain>
    </source>
</reference>
<dbReference type="InterPro" id="IPR029063">
    <property type="entry name" value="SAM-dependent_MTases_sf"/>
</dbReference>
<keyword evidence="1" id="KW-0489">Methyltransferase</keyword>
<dbReference type="GO" id="GO:0032259">
    <property type="term" value="P:methylation"/>
    <property type="evidence" value="ECO:0007669"/>
    <property type="project" value="UniProtKB-KW"/>
</dbReference>